<proteinExistence type="predicted"/>
<evidence type="ECO:0000256" key="2">
    <source>
        <dbReference type="ARBA" id="ARBA00047375"/>
    </source>
</evidence>
<reference evidence="4" key="2">
    <citation type="journal article" date="2023" name="Int. J. Mol. Sci.">
        <title>De Novo Assembly and Annotation of 11 Diverse Shrub Willow (Salix) Genomes Reveals Novel Gene Organization in Sex-Linked Regions.</title>
        <authorList>
            <person name="Hyden B."/>
            <person name="Feng K."/>
            <person name="Yates T.B."/>
            <person name="Jawdy S."/>
            <person name="Cereghino C."/>
            <person name="Smart L.B."/>
            <person name="Muchero W."/>
        </authorList>
    </citation>
    <scope>NUCLEOTIDE SEQUENCE</scope>
    <source>
        <tissue evidence="4">Shoot tip</tissue>
    </source>
</reference>
<dbReference type="GO" id="GO:0016020">
    <property type="term" value="C:membrane"/>
    <property type="evidence" value="ECO:0007669"/>
    <property type="project" value="InterPro"/>
</dbReference>
<dbReference type="GO" id="GO:0009922">
    <property type="term" value="F:fatty acid elongase activity"/>
    <property type="evidence" value="ECO:0007669"/>
    <property type="project" value="UniProtKB-EC"/>
</dbReference>
<sequence length="103" mass="11155">MVVINCYFRVGGAAILLSNKPSDSHVAKYQLIHSVRTNTTASDSSYKCVTRLEDSQGLLGVTTTKDLIQEAIRAIEANLTTLGHAPAGASHIRKDPARHKLHC</sequence>
<feature type="domain" description="FAE" evidence="3">
    <location>
        <begin position="1"/>
        <end position="83"/>
    </location>
</feature>
<keyword evidence="1" id="KW-0012">Acyltransferase</keyword>
<dbReference type="EMBL" id="JAPFFM010001161">
    <property type="protein sequence ID" value="KAJ6670103.1"/>
    <property type="molecule type" value="Genomic_DNA"/>
</dbReference>
<dbReference type="GO" id="GO:0006633">
    <property type="term" value="P:fatty acid biosynthetic process"/>
    <property type="evidence" value="ECO:0007669"/>
    <property type="project" value="InterPro"/>
</dbReference>
<keyword evidence="5" id="KW-1185">Reference proteome</keyword>
<name>A0A9Q0NHZ0_9ROSI</name>
<comment type="caution">
    <text evidence="4">The sequence shown here is derived from an EMBL/GenBank/DDBJ whole genome shotgun (WGS) entry which is preliminary data.</text>
</comment>
<comment type="catalytic activity">
    <reaction evidence="2">
        <text>a very-long-chain acyl-CoA + malonyl-CoA + H(+) = a very-long-chain 3-oxoacyl-CoA + CO2 + CoA</text>
        <dbReference type="Rhea" id="RHEA:32727"/>
        <dbReference type="ChEBI" id="CHEBI:15378"/>
        <dbReference type="ChEBI" id="CHEBI:16526"/>
        <dbReference type="ChEBI" id="CHEBI:57287"/>
        <dbReference type="ChEBI" id="CHEBI:57384"/>
        <dbReference type="ChEBI" id="CHEBI:90725"/>
        <dbReference type="ChEBI" id="CHEBI:90736"/>
        <dbReference type="EC" id="2.3.1.199"/>
    </reaction>
</comment>
<dbReference type="Pfam" id="PF08392">
    <property type="entry name" value="FAE1_CUT1_RppA"/>
    <property type="match status" value="1"/>
</dbReference>
<evidence type="ECO:0000259" key="3">
    <source>
        <dbReference type="Pfam" id="PF08392"/>
    </source>
</evidence>
<dbReference type="AlphaFoldDB" id="A0A9Q0NHZ0"/>
<organism evidence="4 5">
    <name type="scientific">Salix koriyanagi</name>
    <dbReference type="NCBI Taxonomy" id="2511006"/>
    <lineage>
        <taxon>Eukaryota</taxon>
        <taxon>Viridiplantae</taxon>
        <taxon>Streptophyta</taxon>
        <taxon>Embryophyta</taxon>
        <taxon>Tracheophyta</taxon>
        <taxon>Spermatophyta</taxon>
        <taxon>Magnoliopsida</taxon>
        <taxon>eudicotyledons</taxon>
        <taxon>Gunneridae</taxon>
        <taxon>Pentapetalae</taxon>
        <taxon>rosids</taxon>
        <taxon>fabids</taxon>
        <taxon>Malpighiales</taxon>
        <taxon>Salicaceae</taxon>
        <taxon>Saliceae</taxon>
        <taxon>Salix</taxon>
    </lineage>
</organism>
<protein>
    <submittedName>
        <fullName evidence="4">3-KETOACYL-COA SYNTHASE</fullName>
    </submittedName>
</protein>
<evidence type="ECO:0000256" key="1">
    <source>
        <dbReference type="ARBA" id="ARBA00023315"/>
    </source>
</evidence>
<evidence type="ECO:0000313" key="4">
    <source>
        <dbReference type="EMBL" id="KAJ6670103.1"/>
    </source>
</evidence>
<accession>A0A9Q0NHZ0</accession>
<reference evidence="4" key="1">
    <citation type="submission" date="2022-11" db="EMBL/GenBank/DDBJ databases">
        <authorList>
            <person name="Hyden B.L."/>
            <person name="Feng K."/>
            <person name="Yates T."/>
            <person name="Jawdy S."/>
            <person name="Smart L.B."/>
            <person name="Muchero W."/>
        </authorList>
    </citation>
    <scope>NUCLEOTIDE SEQUENCE</scope>
    <source>
        <tissue evidence="4">Shoot tip</tissue>
    </source>
</reference>
<dbReference type="InterPro" id="IPR016039">
    <property type="entry name" value="Thiolase-like"/>
</dbReference>
<gene>
    <name evidence="4" type="ORF">OIU74_005791</name>
</gene>
<dbReference type="PANTHER" id="PTHR31561">
    <property type="entry name" value="3-KETOACYL-COA SYNTHASE"/>
    <property type="match status" value="1"/>
</dbReference>
<keyword evidence="1" id="KW-0808">Transferase</keyword>
<dbReference type="Gene3D" id="3.40.47.10">
    <property type="match status" value="1"/>
</dbReference>
<evidence type="ECO:0000313" key="5">
    <source>
        <dbReference type="Proteomes" id="UP001151752"/>
    </source>
</evidence>
<dbReference type="InterPro" id="IPR012392">
    <property type="entry name" value="3-ktacl-CoA_syn"/>
</dbReference>
<dbReference type="Proteomes" id="UP001151752">
    <property type="component" value="Unassembled WGS sequence"/>
</dbReference>
<dbReference type="InterPro" id="IPR013601">
    <property type="entry name" value="FAE1_typ3_polyketide_synth"/>
</dbReference>